<evidence type="ECO:0000313" key="3">
    <source>
        <dbReference type="Proteomes" id="UP000306954"/>
    </source>
</evidence>
<feature type="region of interest" description="Disordered" evidence="1">
    <location>
        <begin position="1"/>
        <end position="94"/>
    </location>
</feature>
<feature type="region of interest" description="Disordered" evidence="1">
    <location>
        <begin position="398"/>
        <end position="442"/>
    </location>
</feature>
<feature type="compositionally biased region" description="Polar residues" evidence="1">
    <location>
        <begin position="412"/>
        <end position="442"/>
    </location>
</feature>
<dbReference type="OMA" id="HSTHNIH"/>
<feature type="compositionally biased region" description="Polar residues" evidence="1">
    <location>
        <begin position="34"/>
        <end position="43"/>
    </location>
</feature>
<feature type="compositionally biased region" description="Low complexity" evidence="1">
    <location>
        <begin position="220"/>
        <end position="272"/>
    </location>
</feature>
<gene>
    <name evidence="2" type="ORF">E3P90_00061</name>
</gene>
<proteinExistence type="predicted"/>
<comment type="caution">
    <text evidence="2">The sequence shown here is derived from an EMBL/GenBank/DDBJ whole genome shotgun (WGS) entry which is preliminary data.</text>
</comment>
<feature type="compositionally biased region" description="Low complexity" evidence="1">
    <location>
        <begin position="83"/>
        <end position="94"/>
    </location>
</feature>
<accession>A0A4T0HMR8</accession>
<evidence type="ECO:0000256" key="1">
    <source>
        <dbReference type="SAM" id="MobiDB-lite"/>
    </source>
</evidence>
<dbReference type="OrthoDB" id="10390399at2759"/>
<protein>
    <submittedName>
        <fullName evidence="2">Uncharacterized protein</fullName>
    </submittedName>
</protein>
<feature type="compositionally biased region" description="Polar residues" evidence="1">
    <location>
        <begin position="8"/>
        <end position="27"/>
    </location>
</feature>
<name>A0A4T0HMR8_WALIC</name>
<sequence length="442" mass="48399">MEYDQQHQHSSTNDYQLDSLEPNTSLMSAFAPTAASNDSSNVGGPQRRRRSTQSVYHHPYVNTANNIGGNGMPKQRQSRKESTSSQSDNESSVSKAINTVNGDKAQSARQTDNTPFKGYLEAVHDEQDRLCWLRCTFCKVFPERGGANAHSTTPDRIRKHLPACKGAVPDDLRTAAANGTRTNSTADLTLKETTNQTFVPPQSPAPRREDGQKRRKGRYSATSANAASHAASQAASASVSAPPPSSASSASTHSTHNIHNTHNHNTSSTVSPLTPTIENISQSINTSNQTNSNNLANGIALDQLHVLKSRLDSIELRTPKEMSGLKNEIHSIQRDMKTLNGKVEQLLGYMVMNSHFHHTHSQTPRQSPLLSQFPVNAAAGAEVSPTNVQDRIEVVRMSNDDDSPEPNENEQPRQMPNGHQTNGQPQFRDSWFAESNNLVDVQ</sequence>
<organism evidence="2 3">
    <name type="scientific">Wallemia ichthyophaga</name>
    <dbReference type="NCBI Taxonomy" id="245174"/>
    <lineage>
        <taxon>Eukaryota</taxon>
        <taxon>Fungi</taxon>
        <taxon>Dikarya</taxon>
        <taxon>Basidiomycota</taxon>
        <taxon>Wallemiomycotina</taxon>
        <taxon>Wallemiomycetes</taxon>
        <taxon>Wallemiales</taxon>
        <taxon>Wallemiaceae</taxon>
        <taxon>Wallemia</taxon>
    </lineage>
</organism>
<reference evidence="2 3" key="1">
    <citation type="submission" date="2019-03" db="EMBL/GenBank/DDBJ databases">
        <title>Sequencing 23 genomes of Wallemia ichthyophaga.</title>
        <authorList>
            <person name="Gostincar C."/>
        </authorList>
    </citation>
    <scope>NUCLEOTIDE SEQUENCE [LARGE SCALE GENOMIC DNA]</scope>
    <source>
        <strain evidence="2 3">EXF-8621</strain>
    </source>
</reference>
<feature type="region of interest" description="Disordered" evidence="1">
    <location>
        <begin position="175"/>
        <end position="274"/>
    </location>
</feature>
<dbReference type="EMBL" id="SPOF01000001">
    <property type="protein sequence ID" value="TIB17440.1"/>
    <property type="molecule type" value="Genomic_DNA"/>
</dbReference>
<feature type="compositionally biased region" description="Polar residues" evidence="1">
    <location>
        <begin position="177"/>
        <end position="200"/>
    </location>
</feature>
<evidence type="ECO:0000313" key="2">
    <source>
        <dbReference type="EMBL" id="TIB17440.1"/>
    </source>
</evidence>
<dbReference type="AlphaFoldDB" id="A0A4T0HMR8"/>
<dbReference type="Proteomes" id="UP000306954">
    <property type="component" value="Unassembled WGS sequence"/>
</dbReference>